<keyword evidence="2" id="KW-1185">Reference proteome</keyword>
<dbReference type="Proteomes" id="UP001596409">
    <property type="component" value="Unassembled WGS sequence"/>
</dbReference>
<organism evidence="1 2">
    <name type="scientific">Streptomyces viridiviolaceus</name>
    <dbReference type="NCBI Taxonomy" id="68282"/>
    <lineage>
        <taxon>Bacteria</taxon>
        <taxon>Bacillati</taxon>
        <taxon>Actinomycetota</taxon>
        <taxon>Actinomycetes</taxon>
        <taxon>Kitasatosporales</taxon>
        <taxon>Streptomycetaceae</taxon>
        <taxon>Streptomyces</taxon>
    </lineage>
</organism>
<name>A0ABW2EGL1_9ACTN</name>
<evidence type="ECO:0000313" key="2">
    <source>
        <dbReference type="Proteomes" id="UP001596409"/>
    </source>
</evidence>
<sequence length="160" mass="17684">MSGPVSVEVREERTAWPRISYFTFFLRGLEDGADPQSASSGVSARRRWTVLAGPGGAVFKCGTTDHCPEVRIQYWSGEPPALDGQWDTVDSVRFELHTEGRVQLNESDGFPAGDVLDLGGPGTYRLRAASRGRARAQQRHAAGELFFRGTEEWLLQLWSG</sequence>
<reference evidence="2" key="1">
    <citation type="journal article" date="2019" name="Int. J. Syst. Evol. Microbiol.">
        <title>The Global Catalogue of Microorganisms (GCM) 10K type strain sequencing project: providing services to taxonomists for standard genome sequencing and annotation.</title>
        <authorList>
            <consortium name="The Broad Institute Genomics Platform"/>
            <consortium name="The Broad Institute Genome Sequencing Center for Infectious Disease"/>
            <person name="Wu L."/>
            <person name="Ma J."/>
        </authorList>
    </citation>
    <scope>NUCLEOTIDE SEQUENCE [LARGE SCALE GENOMIC DNA]</scope>
    <source>
        <strain evidence="2">JCM 4855</strain>
    </source>
</reference>
<comment type="caution">
    <text evidence="1">The sequence shown here is derived from an EMBL/GenBank/DDBJ whole genome shotgun (WGS) entry which is preliminary data.</text>
</comment>
<evidence type="ECO:0000313" key="1">
    <source>
        <dbReference type="EMBL" id="MFC7017937.1"/>
    </source>
</evidence>
<gene>
    <name evidence="1" type="ORF">ACFQMH_40885</name>
</gene>
<dbReference type="RefSeq" id="WP_385870594.1">
    <property type="nucleotide sequence ID" value="NZ_JBHSYM010000111.1"/>
</dbReference>
<dbReference type="EMBL" id="JBHSYM010000111">
    <property type="protein sequence ID" value="MFC7017937.1"/>
    <property type="molecule type" value="Genomic_DNA"/>
</dbReference>
<accession>A0ABW2EGL1</accession>
<proteinExistence type="predicted"/>
<protein>
    <submittedName>
        <fullName evidence="1">Uncharacterized protein</fullName>
    </submittedName>
</protein>